<dbReference type="InterPro" id="IPR001128">
    <property type="entry name" value="Cyt_P450"/>
</dbReference>
<dbReference type="Gene3D" id="1.10.630.10">
    <property type="entry name" value="Cytochrome P450"/>
    <property type="match status" value="1"/>
</dbReference>
<keyword evidence="6 8" id="KW-0560">Oxidoreductase</keyword>
<dbReference type="PANTHER" id="PTHR47955">
    <property type="entry name" value="CYTOCHROME P450 FAMILY 71 PROTEIN"/>
    <property type="match status" value="1"/>
</dbReference>
<organism evidence="10 11">
    <name type="scientific">Penstemon davidsonii</name>
    <dbReference type="NCBI Taxonomy" id="160366"/>
    <lineage>
        <taxon>Eukaryota</taxon>
        <taxon>Viridiplantae</taxon>
        <taxon>Streptophyta</taxon>
        <taxon>Embryophyta</taxon>
        <taxon>Tracheophyta</taxon>
        <taxon>Spermatophyta</taxon>
        <taxon>Magnoliopsida</taxon>
        <taxon>eudicotyledons</taxon>
        <taxon>Gunneridae</taxon>
        <taxon>Pentapetalae</taxon>
        <taxon>asterids</taxon>
        <taxon>lamiids</taxon>
        <taxon>Lamiales</taxon>
        <taxon>Plantaginaceae</taxon>
        <taxon>Cheloneae</taxon>
        <taxon>Penstemon</taxon>
    </lineage>
</organism>
<dbReference type="Proteomes" id="UP001291926">
    <property type="component" value="Unassembled WGS sequence"/>
</dbReference>
<evidence type="ECO:0000256" key="4">
    <source>
        <dbReference type="ARBA" id="ARBA00022617"/>
    </source>
</evidence>
<dbReference type="InterPro" id="IPR017972">
    <property type="entry name" value="Cyt_P450_CS"/>
</dbReference>
<evidence type="ECO:0000256" key="5">
    <source>
        <dbReference type="ARBA" id="ARBA00022723"/>
    </source>
</evidence>
<dbReference type="PRINTS" id="PR00463">
    <property type="entry name" value="EP450I"/>
</dbReference>
<keyword evidence="7 8" id="KW-0408">Iron</keyword>
<sequence>MLSFQQNQIPEFLLHPFLLSVVSLFSIYILTKCIILKPCSKIKRLIPPSPPKLPILGNLHQLRPLTHRSFQSLGRKYGPVMLLHFGSKPVIIVQSAEAAMEIMKTHDIAFANRPNMNAARRLTYNGKDISMAPYGEYWRKLKSVVVIHLLSNKMVQSFNFIRQEETALLMKKIKLLNCSSSNSPPVINLSEMFTSQTNDVICRSAFGRKYSEGEDGKKFLMLIKELFHLIGTIGIGEFIPCLSWINSVNGFDARVDKVAKELDCFLDQVIQEHQNIINDNTVMDESRQNNFVGILLKIYNENTAGVSIDADNIKAIILDVFIGGTDSTTATLVWAMTELLRHPIVMNKLQNEIREILMDKHVINDKDLEKMHYLKAVVKETLRYHAPVPLYNREAREDAKVMGYDVAAGTMILINAWAIGRDPTYWDEPEIFKPERFLNSSLDIMGLDFELVPFGSGRRRCPAITFAMANVEIVLANLLQNFDWELPHGIKPEDLDTLELHGTTIHKRNPLFAAPTLCYF</sequence>
<keyword evidence="9" id="KW-0472">Membrane</keyword>
<gene>
    <name evidence="10" type="ORF">RD792_006470</name>
</gene>
<comment type="cofactor">
    <cofactor evidence="1">
        <name>heme</name>
        <dbReference type="ChEBI" id="CHEBI:30413"/>
    </cofactor>
</comment>
<protein>
    <recommendedName>
        <fullName evidence="12">Cytochrome P450</fullName>
    </recommendedName>
</protein>
<name>A0ABR0DD22_9LAMI</name>
<keyword evidence="9" id="KW-0812">Transmembrane</keyword>
<dbReference type="CDD" id="cd11072">
    <property type="entry name" value="CYP71-like"/>
    <property type="match status" value="1"/>
</dbReference>
<keyword evidence="5 8" id="KW-0479">Metal-binding</keyword>
<evidence type="ECO:0000256" key="8">
    <source>
        <dbReference type="RuleBase" id="RU000461"/>
    </source>
</evidence>
<evidence type="ECO:0000256" key="9">
    <source>
        <dbReference type="SAM" id="Phobius"/>
    </source>
</evidence>
<comment type="caution">
    <text evidence="10">The sequence shown here is derived from an EMBL/GenBank/DDBJ whole genome shotgun (WGS) entry which is preliminary data.</text>
</comment>
<dbReference type="EMBL" id="JAYDYQ010002152">
    <property type="protein sequence ID" value="KAK4487155.1"/>
    <property type="molecule type" value="Genomic_DNA"/>
</dbReference>
<evidence type="ECO:0000313" key="11">
    <source>
        <dbReference type="Proteomes" id="UP001291926"/>
    </source>
</evidence>
<dbReference type="Pfam" id="PF00067">
    <property type="entry name" value="p450"/>
    <property type="match status" value="1"/>
</dbReference>
<evidence type="ECO:0000313" key="10">
    <source>
        <dbReference type="EMBL" id="KAK4487155.1"/>
    </source>
</evidence>
<dbReference type="PANTHER" id="PTHR47955:SF15">
    <property type="entry name" value="CYTOCHROME P450 71A2-LIKE"/>
    <property type="match status" value="1"/>
</dbReference>
<keyword evidence="11" id="KW-1185">Reference proteome</keyword>
<dbReference type="PROSITE" id="PS00086">
    <property type="entry name" value="CYTOCHROME_P450"/>
    <property type="match status" value="1"/>
</dbReference>
<dbReference type="InterPro" id="IPR002401">
    <property type="entry name" value="Cyt_P450_E_grp-I"/>
</dbReference>
<dbReference type="InterPro" id="IPR036396">
    <property type="entry name" value="Cyt_P450_sf"/>
</dbReference>
<keyword evidence="8" id="KW-0503">Monooxygenase</keyword>
<evidence type="ECO:0000256" key="2">
    <source>
        <dbReference type="ARBA" id="ARBA00004167"/>
    </source>
</evidence>
<proteinExistence type="inferred from homology"/>
<dbReference type="SUPFAM" id="SSF48264">
    <property type="entry name" value="Cytochrome P450"/>
    <property type="match status" value="1"/>
</dbReference>
<reference evidence="10 11" key="1">
    <citation type="journal article" date="2023" name="bioRxiv">
        <title>Genome report: Whole genome sequence and annotation of Penstemon davidsonii.</title>
        <authorList>
            <person name="Ostevik K.L."/>
            <person name="Alabady M."/>
            <person name="Zhang M."/>
            <person name="Rausher M.D."/>
        </authorList>
    </citation>
    <scope>NUCLEOTIDE SEQUENCE [LARGE SCALE GENOMIC DNA]</scope>
    <source>
        <strain evidence="10">DNT005</strain>
        <tissue evidence="10">Whole leaf</tissue>
    </source>
</reference>
<evidence type="ECO:0000256" key="1">
    <source>
        <dbReference type="ARBA" id="ARBA00001971"/>
    </source>
</evidence>
<dbReference type="PRINTS" id="PR00385">
    <property type="entry name" value="P450"/>
</dbReference>
<evidence type="ECO:0000256" key="3">
    <source>
        <dbReference type="ARBA" id="ARBA00010617"/>
    </source>
</evidence>
<comment type="subcellular location">
    <subcellularLocation>
        <location evidence="2">Membrane</location>
        <topology evidence="2">Single-pass membrane protein</topology>
    </subcellularLocation>
</comment>
<evidence type="ECO:0000256" key="7">
    <source>
        <dbReference type="ARBA" id="ARBA00023004"/>
    </source>
</evidence>
<comment type="similarity">
    <text evidence="3 8">Belongs to the cytochrome P450 family.</text>
</comment>
<keyword evidence="9" id="KW-1133">Transmembrane helix</keyword>
<evidence type="ECO:0000256" key="6">
    <source>
        <dbReference type="ARBA" id="ARBA00023002"/>
    </source>
</evidence>
<keyword evidence="4 8" id="KW-0349">Heme</keyword>
<accession>A0ABR0DD22</accession>
<feature type="transmembrane region" description="Helical" evidence="9">
    <location>
        <begin position="12"/>
        <end position="35"/>
    </location>
</feature>
<evidence type="ECO:0008006" key="12">
    <source>
        <dbReference type="Google" id="ProtNLM"/>
    </source>
</evidence>